<dbReference type="GO" id="GO:0045087">
    <property type="term" value="P:innate immune response"/>
    <property type="evidence" value="ECO:0007669"/>
    <property type="project" value="TreeGrafter"/>
</dbReference>
<comment type="subcellular location">
    <subcellularLocation>
        <location evidence="1">Secreted</location>
    </subcellularLocation>
</comment>
<evidence type="ECO:0000313" key="12">
    <source>
        <dbReference type="Proteomes" id="UP001181693"/>
    </source>
</evidence>
<proteinExistence type="predicted"/>
<dbReference type="GO" id="GO:0005102">
    <property type="term" value="F:signaling receptor binding"/>
    <property type="evidence" value="ECO:0007669"/>
    <property type="project" value="InterPro"/>
</dbReference>
<protein>
    <recommendedName>
        <fullName evidence="2">Retinoic acid receptor responder protein 2</fullName>
    </recommendedName>
    <alternativeName>
        <fullName evidence="9">Chemerin</fullName>
    </alternativeName>
</protein>
<comment type="caution">
    <text evidence="11">The sequence shown here is derived from an EMBL/GenBank/DDBJ whole genome shotgun (WGS) entry which is preliminary data.</text>
</comment>
<evidence type="ECO:0000313" key="11">
    <source>
        <dbReference type="EMBL" id="DBA13469.1"/>
    </source>
</evidence>
<dbReference type="AlphaFoldDB" id="A0AAV2ZDB0"/>
<keyword evidence="5 10" id="KW-0732">Signal</keyword>
<dbReference type="InterPro" id="IPR029562">
    <property type="entry name" value="Chemerin"/>
</dbReference>
<keyword evidence="3" id="KW-0145">Chemotaxis</keyword>
<dbReference type="SUPFAM" id="SSF54403">
    <property type="entry name" value="Cystatin/monellin"/>
    <property type="match status" value="1"/>
</dbReference>
<evidence type="ECO:0000256" key="9">
    <source>
        <dbReference type="ARBA" id="ARBA00032785"/>
    </source>
</evidence>
<feature type="signal peptide" evidence="10">
    <location>
        <begin position="1"/>
        <end position="22"/>
    </location>
</feature>
<evidence type="ECO:0000256" key="6">
    <source>
        <dbReference type="ARBA" id="ARBA00022782"/>
    </source>
</evidence>
<dbReference type="EMBL" id="DYDO01002632">
    <property type="protein sequence ID" value="DBA13469.1"/>
    <property type="molecule type" value="Genomic_DNA"/>
</dbReference>
<dbReference type="Gene3D" id="3.10.450.10">
    <property type="match status" value="1"/>
</dbReference>
<evidence type="ECO:0000256" key="5">
    <source>
        <dbReference type="ARBA" id="ARBA00022729"/>
    </source>
</evidence>
<evidence type="ECO:0000256" key="4">
    <source>
        <dbReference type="ARBA" id="ARBA00022525"/>
    </source>
</evidence>
<dbReference type="InterPro" id="IPR046350">
    <property type="entry name" value="Cystatin_sf"/>
</dbReference>
<dbReference type="GO" id="GO:0031012">
    <property type="term" value="C:extracellular matrix"/>
    <property type="evidence" value="ECO:0007669"/>
    <property type="project" value="TreeGrafter"/>
</dbReference>
<keyword evidence="12" id="KW-1185">Reference proteome</keyword>
<evidence type="ECO:0000256" key="10">
    <source>
        <dbReference type="SAM" id="SignalP"/>
    </source>
</evidence>
<dbReference type="GO" id="GO:0050994">
    <property type="term" value="P:regulation of lipid catabolic process"/>
    <property type="evidence" value="ECO:0007669"/>
    <property type="project" value="InterPro"/>
</dbReference>
<dbReference type="Proteomes" id="UP001181693">
    <property type="component" value="Unassembled WGS sequence"/>
</dbReference>
<dbReference type="PANTHER" id="PTHR15106:SF2">
    <property type="entry name" value="RETINOIC ACID RECEPTOR RESPONDER PROTEIN 2"/>
    <property type="match status" value="1"/>
</dbReference>
<evidence type="ECO:0000256" key="8">
    <source>
        <dbReference type="ARBA" id="ARBA00023198"/>
    </source>
</evidence>
<dbReference type="GO" id="GO:0006954">
    <property type="term" value="P:inflammatory response"/>
    <property type="evidence" value="ECO:0007669"/>
    <property type="project" value="UniProtKB-KW"/>
</dbReference>
<keyword evidence="8" id="KW-0395">Inflammatory response</keyword>
<evidence type="ECO:0000256" key="7">
    <source>
        <dbReference type="ARBA" id="ARBA00023157"/>
    </source>
</evidence>
<sequence>MAMNLVAGWSLLSALLVLGVQGEVPAGELSEIQNKTIQLVMEKFHQRDLSNGYRMTSVVKAVEELYVAGLFVNVEFLVKQTSCHKHHWTKPECQPTKNAKTYNCFGCFKFEHESHTVFSHVEECVLPRHLNQGRQARRNDLCKEVERRDNGKKSVGKYSFLRKE</sequence>
<dbReference type="GO" id="GO:0005615">
    <property type="term" value="C:extracellular space"/>
    <property type="evidence" value="ECO:0007669"/>
    <property type="project" value="TreeGrafter"/>
</dbReference>
<accession>A0AAV2ZDB0</accession>
<feature type="chain" id="PRO_5043808359" description="Retinoic acid receptor responder protein 2" evidence="10">
    <location>
        <begin position="23"/>
        <end position="164"/>
    </location>
</feature>
<reference evidence="11" key="1">
    <citation type="thesis" date="2020" institute="ProQuest LLC" country="789 East Eisenhower Parkway, Ann Arbor, MI, USA">
        <title>Comparative Genomics and Chromosome Evolution.</title>
        <authorList>
            <person name="Mudd A.B."/>
        </authorList>
    </citation>
    <scope>NUCLEOTIDE SEQUENCE</scope>
    <source>
        <strain evidence="11">1538</strain>
        <tissue evidence="11">Blood</tissue>
    </source>
</reference>
<name>A0AAV2ZDB0_PYXAD</name>
<keyword evidence="6" id="KW-0221">Differentiation</keyword>
<gene>
    <name evidence="11" type="ORF">GDO54_018522</name>
</gene>
<evidence type="ECO:0000256" key="1">
    <source>
        <dbReference type="ARBA" id="ARBA00004613"/>
    </source>
</evidence>
<keyword evidence="7" id="KW-1015">Disulfide bond</keyword>
<evidence type="ECO:0000256" key="3">
    <source>
        <dbReference type="ARBA" id="ARBA00022500"/>
    </source>
</evidence>
<evidence type="ECO:0000256" key="2">
    <source>
        <dbReference type="ARBA" id="ARBA00018808"/>
    </source>
</evidence>
<dbReference type="PANTHER" id="PTHR15106">
    <property type="entry name" value="RETINOIC ACID RECEPTOR RESPONDER PROTEIN 2"/>
    <property type="match status" value="1"/>
</dbReference>
<dbReference type="GO" id="GO:0006935">
    <property type="term" value="P:chemotaxis"/>
    <property type="evidence" value="ECO:0007669"/>
    <property type="project" value="UniProtKB-KW"/>
</dbReference>
<dbReference type="GO" id="GO:0050921">
    <property type="term" value="P:positive regulation of chemotaxis"/>
    <property type="evidence" value="ECO:0007669"/>
    <property type="project" value="TreeGrafter"/>
</dbReference>
<dbReference type="GO" id="GO:0030154">
    <property type="term" value="P:cell differentiation"/>
    <property type="evidence" value="ECO:0007669"/>
    <property type="project" value="UniProtKB-KW"/>
</dbReference>
<organism evidence="11 12">
    <name type="scientific">Pyxicephalus adspersus</name>
    <name type="common">African bullfrog</name>
    <dbReference type="NCBI Taxonomy" id="30357"/>
    <lineage>
        <taxon>Eukaryota</taxon>
        <taxon>Metazoa</taxon>
        <taxon>Chordata</taxon>
        <taxon>Craniata</taxon>
        <taxon>Vertebrata</taxon>
        <taxon>Euteleostomi</taxon>
        <taxon>Amphibia</taxon>
        <taxon>Batrachia</taxon>
        <taxon>Anura</taxon>
        <taxon>Neobatrachia</taxon>
        <taxon>Ranoidea</taxon>
        <taxon>Pyxicephalidae</taxon>
        <taxon>Pyxicephalinae</taxon>
        <taxon>Pyxicephalus</taxon>
    </lineage>
</organism>
<keyword evidence="4" id="KW-0964">Secreted</keyword>